<dbReference type="GO" id="GO:0031625">
    <property type="term" value="F:ubiquitin protein ligase binding"/>
    <property type="evidence" value="ECO:0007669"/>
    <property type="project" value="InterPro"/>
</dbReference>
<dbReference type="InterPro" id="IPR045093">
    <property type="entry name" value="Cullin"/>
</dbReference>
<dbReference type="EMBL" id="JACEGQ020000005">
    <property type="protein sequence ID" value="KAH8507066.1"/>
    <property type="molecule type" value="Genomic_DNA"/>
</dbReference>
<dbReference type="GO" id="GO:0006511">
    <property type="term" value="P:ubiquitin-dependent protein catabolic process"/>
    <property type="evidence" value="ECO:0007669"/>
    <property type="project" value="InterPro"/>
</dbReference>
<organism evidence="3 4">
    <name type="scientific">Populus deltoides</name>
    <name type="common">Eastern poplar</name>
    <name type="synonym">Eastern cottonwood</name>
    <dbReference type="NCBI Taxonomy" id="3696"/>
    <lineage>
        <taxon>Eukaryota</taxon>
        <taxon>Viridiplantae</taxon>
        <taxon>Streptophyta</taxon>
        <taxon>Embryophyta</taxon>
        <taxon>Tracheophyta</taxon>
        <taxon>Spermatophyta</taxon>
        <taxon>Magnoliopsida</taxon>
        <taxon>eudicotyledons</taxon>
        <taxon>Gunneridae</taxon>
        <taxon>Pentapetalae</taxon>
        <taxon>rosids</taxon>
        <taxon>fabids</taxon>
        <taxon>Malpighiales</taxon>
        <taxon>Salicaceae</taxon>
        <taxon>Saliceae</taxon>
        <taxon>Populus</taxon>
    </lineage>
</organism>
<proteinExistence type="inferred from homology"/>
<evidence type="ECO:0000259" key="2">
    <source>
        <dbReference type="Pfam" id="PF00888"/>
    </source>
</evidence>
<comment type="similarity">
    <text evidence="1">Belongs to the cullin family.</text>
</comment>
<evidence type="ECO:0000313" key="4">
    <source>
        <dbReference type="Proteomes" id="UP000807159"/>
    </source>
</evidence>
<reference evidence="3" key="1">
    <citation type="journal article" date="2021" name="J. Hered.">
        <title>Genome Assembly of Salicaceae Populus deltoides (Eastern Cottonwood) I-69 Based on Nanopore Sequencing and Hi-C Technologies.</title>
        <authorList>
            <person name="Bai S."/>
            <person name="Wu H."/>
            <person name="Zhang J."/>
            <person name="Pan Z."/>
            <person name="Zhao W."/>
            <person name="Li Z."/>
            <person name="Tong C."/>
        </authorList>
    </citation>
    <scope>NUCLEOTIDE SEQUENCE</scope>
    <source>
        <tissue evidence="3">Leaf</tissue>
    </source>
</reference>
<dbReference type="AlphaFoldDB" id="A0A8T2YQ39"/>
<accession>A0A8T2YQ39</accession>
<keyword evidence="4" id="KW-1185">Reference proteome</keyword>
<feature type="domain" description="Cullin N-terminal" evidence="2">
    <location>
        <begin position="167"/>
        <end position="257"/>
    </location>
</feature>
<evidence type="ECO:0000256" key="1">
    <source>
        <dbReference type="ARBA" id="ARBA00006019"/>
    </source>
</evidence>
<gene>
    <name evidence="3" type="ORF">H0E87_009535</name>
</gene>
<dbReference type="Proteomes" id="UP000807159">
    <property type="component" value="Chromosome 5"/>
</dbReference>
<comment type="caution">
    <text evidence="3">The sequence shown here is derived from an EMBL/GenBank/DDBJ whole genome shotgun (WGS) entry which is preliminary data.</text>
</comment>
<sequence>MDVDMMLNEKLKMIDDAITKKKTIMDCHPEVPLTPTAKMNAYEYPATWFYLHVKKSRDYSNLLYEKYTNCLTEIIQERALPVLLDKHGTELLTEVMRLWSEYEEFASFLSKIFAYLDRYYIHRKGLLSLADSMRYYFCNLVCDKLFSKLQEAMMRLIIQEREGGQIMLAEVAAYYSQLSLEWWFWGDSFSNYLRKVDWCLNQEETRAELYPSQTTKTKILDVQCSVMKYVLLERNAKKWAQKQNAEGMAAEDQHRMSDVCALELYKGIRNPRLVAFQGV</sequence>
<dbReference type="InterPro" id="IPR016159">
    <property type="entry name" value="Cullin_repeat-like_dom_sf"/>
</dbReference>
<dbReference type="Pfam" id="PF00888">
    <property type="entry name" value="Cullin"/>
    <property type="match status" value="2"/>
</dbReference>
<dbReference type="Gene3D" id="1.20.1310.10">
    <property type="entry name" value="Cullin Repeats"/>
    <property type="match status" value="2"/>
</dbReference>
<feature type="domain" description="Cullin N-terminal" evidence="2">
    <location>
        <begin position="53"/>
        <end position="165"/>
    </location>
</feature>
<name>A0A8T2YQ39_POPDE</name>
<dbReference type="InterPro" id="IPR001373">
    <property type="entry name" value="Cullin_N"/>
</dbReference>
<dbReference type="SUPFAM" id="SSF74788">
    <property type="entry name" value="Cullin repeat-like"/>
    <property type="match status" value="1"/>
</dbReference>
<dbReference type="PANTHER" id="PTHR11932">
    <property type="entry name" value="CULLIN"/>
    <property type="match status" value="1"/>
</dbReference>
<evidence type="ECO:0000313" key="3">
    <source>
        <dbReference type="EMBL" id="KAH8507066.1"/>
    </source>
</evidence>
<protein>
    <recommendedName>
        <fullName evidence="2">Cullin N-terminal domain-containing protein</fullName>
    </recommendedName>
</protein>